<reference evidence="1 2" key="1">
    <citation type="submission" date="2021-03" db="EMBL/GenBank/DDBJ databases">
        <title>Five novel Rahnella species.</title>
        <authorList>
            <person name="Brady C."/>
            <person name="Asselin J."/>
            <person name="Beer S."/>
            <person name="Bruberg M.B."/>
            <person name="Crampton B."/>
            <person name="Venter S."/>
            <person name="Arnold D."/>
            <person name="Denman S."/>
        </authorList>
    </citation>
    <scope>NUCLEOTIDE SEQUENCE [LARGE SCALE GENOMIC DNA]</scope>
    <source>
        <strain evidence="1 2">L72c</strain>
    </source>
</reference>
<accession>A0ABS6KYW7</accession>
<name>A0ABS6KYW7_9GAMM</name>
<proteinExistence type="predicted"/>
<sequence>MSKNSNVKLVKIIANLAIFLEFTDEGQLDPDLAVKMMEQMAAELQSLNYDDRKNITKMFQDISREYTGDKCEFIKELPESFGLI</sequence>
<evidence type="ECO:0000313" key="2">
    <source>
        <dbReference type="Proteomes" id="UP000699865"/>
    </source>
</evidence>
<evidence type="ECO:0000313" key="1">
    <source>
        <dbReference type="EMBL" id="MBU9834719.1"/>
    </source>
</evidence>
<gene>
    <name evidence="1" type="ORF">J1786_07810</name>
</gene>
<dbReference type="EMBL" id="JAFMOU010000064">
    <property type="protein sequence ID" value="MBU9834719.1"/>
    <property type="molecule type" value="Genomic_DNA"/>
</dbReference>
<dbReference type="Proteomes" id="UP000699865">
    <property type="component" value="Unassembled WGS sequence"/>
</dbReference>
<protein>
    <submittedName>
        <fullName evidence="1">Uncharacterized protein</fullName>
    </submittedName>
</protein>
<keyword evidence="2" id="KW-1185">Reference proteome</keyword>
<comment type="caution">
    <text evidence="1">The sequence shown here is derived from an EMBL/GenBank/DDBJ whole genome shotgun (WGS) entry which is preliminary data.</text>
</comment>
<organism evidence="1 2">
    <name type="scientific">Rahnella perminowiae</name>
    <dbReference type="NCBI Taxonomy" id="2816244"/>
    <lineage>
        <taxon>Bacteria</taxon>
        <taxon>Pseudomonadati</taxon>
        <taxon>Pseudomonadota</taxon>
        <taxon>Gammaproteobacteria</taxon>
        <taxon>Enterobacterales</taxon>
        <taxon>Yersiniaceae</taxon>
        <taxon>Rahnella</taxon>
    </lineage>
</organism>
<dbReference type="RefSeq" id="WP_217138060.1">
    <property type="nucleotide sequence ID" value="NZ_JAFMOU010000064.1"/>
</dbReference>